<feature type="region of interest" description="Disordered" evidence="1">
    <location>
        <begin position="338"/>
        <end position="382"/>
    </location>
</feature>
<reference evidence="3 4" key="1">
    <citation type="journal article" date="2010" name="Plant Cell">
        <title>The Chlorella variabilis NC64A genome reveals adaptation to photosymbiosis, coevolution with viruses, and cryptic sex.</title>
        <authorList>
            <person name="Blanc G."/>
            <person name="Duncan G."/>
            <person name="Agarkova I."/>
            <person name="Borodovsky M."/>
            <person name="Gurnon J."/>
            <person name="Kuo A."/>
            <person name="Lindquist E."/>
            <person name="Lucas S."/>
            <person name="Pangilinan J."/>
            <person name="Polle J."/>
            <person name="Salamov A."/>
            <person name="Terry A."/>
            <person name="Yamada T."/>
            <person name="Dunigan D.D."/>
            <person name="Grigoriev I.V."/>
            <person name="Claverie J.M."/>
            <person name="Van Etten J.L."/>
        </authorList>
    </citation>
    <scope>NUCLEOTIDE SEQUENCE [LARGE SCALE GENOMIC DNA]</scope>
    <source>
        <strain evidence="3 4">NC64A</strain>
    </source>
</reference>
<proteinExistence type="predicted"/>
<dbReference type="AlphaFoldDB" id="E1ZJ07"/>
<evidence type="ECO:0000313" key="3">
    <source>
        <dbReference type="EMBL" id="EFN54252.1"/>
    </source>
</evidence>
<dbReference type="RefSeq" id="XP_005846354.1">
    <property type="nucleotide sequence ID" value="XM_005846292.1"/>
</dbReference>
<dbReference type="OMA" id="GRYDLHH"/>
<dbReference type="OrthoDB" id="2779at2759"/>
<dbReference type="EMBL" id="GL433848">
    <property type="protein sequence ID" value="EFN54252.1"/>
    <property type="molecule type" value="Genomic_DNA"/>
</dbReference>
<gene>
    <name evidence="3" type="ORF">CHLNCDRAFT_135796</name>
</gene>
<accession>E1ZJ07</accession>
<evidence type="ECO:0000256" key="1">
    <source>
        <dbReference type="SAM" id="MobiDB-lite"/>
    </source>
</evidence>
<dbReference type="PROSITE" id="PS50020">
    <property type="entry name" value="WW_DOMAIN_2"/>
    <property type="match status" value="1"/>
</dbReference>
<dbReference type="eggNOG" id="ENOG502S4CA">
    <property type="taxonomic scope" value="Eukaryota"/>
</dbReference>
<dbReference type="SMART" id="SM00456">
    <property type="entry name" value="WW"/>
    <property type="match status" value="1"/>
</dbReference>
<dbReference type="KEGG" id="cvr:CHLNCDRAFT_135796"/>
<name>E1ZJ07_CHLVA</name>
<feature type="compositionally biased region" description="Low complexity" evidence="1">
    <location>
        <begin position="14"/>
        <end position="24"/>
    </location>
</feature>
<dbReference type="CDD" id="cd00201">
    <property type="entry name" value="WW"/>
    <property type="match status" value="1"/>
</dbReference>
<dbReference type="InParanoid" id="E1ZJ07"/>
<sequence length="434" mass="47332">MAEAGQAPALLQVRPPAAARGPRSAPREEHLIPYVPQIVPSVDLAAGVVYVQPPAGLLELGRQQNLLATLERDLEPFTQPAPLSVLQRMGLRTMPTSAQLEAAGRRDLVAAVRAAGGFLEVAQALGLRSQRKPAGYWEDEMNLELTLFVAAHWSKFKDPDSRQSYWYNQITHRISWEEPVLPQRIAIDDEGGYIVTEAEEDRVMPSRSALQAAGRYDLHHAVMLHGGYTVASQSLDRRPAWPPSQHLDSLAALRQELRQFVSQTGLRRGCLPTASQLLEAGRGDLYQASRWGGGAIVRRGGFCAAGQALGWETQRRGRRAWADAAAVAGELRRFILDTQFPPRAGSTPQGRLRRGSPARSQAGERQGQALDAQPLPPGARMPTHLQLASAGRHDLKYALQLHGSASIAAMLGLQGNTQGAHNRSRAREAADPHR</sequence>
<dbReference type="Gene3D" id="2.30.30.240">
    <property type="entry name" value="PRC-barrel domain"/>
    <property type="match status" value="1"/>
</dbReference>
<dbReference type="InterPro" id="IPR001202">
    <property type="entry name" value="WW_dom"/>
</dbReference>
<dbReference type="PANTHER" id="PTHR47434">
    <property type="entry name" value="PROTEIN PTST HOMOLOG 3, CHLOROPLASTIC"/>
    <property type="match status" value="1"/>
</dbReference>
<feature type="region of interest" description="Disordered" evidence="1">
    <location>
        <begin position="1"/>
        <end position="26"/>
    </location>
</feature>
<dbReference type="GeneID" id="17353546"/>
<organism evidence="4">
    <name type="scientific">Chlorella variabilis</name>
    <name type="common">Green alga</name>
    <dbReference type="NCBI Taxonomy" id="554065"/>
    <lineage>
        <taxon>Eukaryota</taxon>
        <taxon>Viridiplantae</taxon>
        <taxon>Chlorophyta</taxon>
        <taxon>core chlorophytes</taxon>
        <taxon>Trebouxiophyceae</taxon>
        <taxon>Chlorellales</taxon>
        <taxon>Chlorellaceae</taxon>
        <taxon>Chlorella clade</taxon>
        <taxon>Chlorella</taxon>
    </lineage>
</organism>
<evidence type="ECO:0000313" key="4">
    <source>
        <dbReference type="Proteomes" id="UP000008141"/>
    </source>
</evidence>
<feature type="domain" description="WW" evidence="2">
    <location>
        <begin position="153"/>
        <end position="181"/>
    </location>
</feature>
<evidence type="ECO:0000259" key="2">
    <source>
        <dbReference type="PROSITE" id="PS50020"/>
    </source>
</evidence>
<dbReference type="Proteomes" id="UP000008141">
    <property type="component" value="Unassembled WGS sequence"/>
</dbReference>
<keyword evidence="4" id="KW-1185">Reference proteome</keyword>
<dbReference type="Gene3D" id="2.20.70.10">
    <property type="match status" value="1"/>
</dbReference>
<protein>
    <recommendedName>
        <fullName evidence="2">WW domain-containing protein</fullName>
    </recommendedName>
</protein>
<dbReference type="STRING" id="554065.E1ZJ07"/>